<organism evidence="2 3">
    <name type="scientific">Arenibacter nanhaiticus</name>
    <dbReference type="NCBI Taxonomy" id="558155"/>
    <lineage>
        <taxon>Bacteria</taxon>
        <taxon>Pseudomonadati</taxon>
        <taxon>Bacteroidota</taxon>
        <taxon>Flavobacteriia</taxon>
        <taxon>Flavobacteriales</taxon>
        <taxon>Flavobacteriaceae</taxon>
        <taxon>Arenibacter</taxon>
    </lineage>
</organism>
<keyword evidence="3" id="KW-1185">Reference proteome</keyword>
<dbReference type="STRING" id="558155.SAMN04487911_101227"/>
<dbReference type="EMBL" id="FQYX01000001">
    <property type="protein sequence ID" value="SHI36072.1"/>
    <property type="molecule type" value="Genomic_DNA"/>
</dbReference>
<protein>
    <recommendedName>
        <fullName evidence="4">DUF3078 domain-containing protein</fullName>
    </recommendedName>
</protein>
<dbReference type="RefSeq" id="WP_245795494.1">
    <property type="nucleotide sequence ID" value="NZ_FQYX01000001.1"/>
</dbReference>
<sequence>MRSKITFIAFLILCFNQLNAQDTIPPAPAIDSLRPAPVIDSLRTSATVDSIRLAREIDSLRPTPTIDSLRPAPAIDSIMPFQYLDSMQIDSMRVVDTIVIRTFQDKIKNIPRGANLTNPVISFKRTKPLDEQYKRFRIPSFWEKENKLGINLSEVAFINWNAGGNNSVSALANIKFVRNYKFRYIKWDNDLELRYGINSQENEKLRKTDDAIRISSTFAYRRDTISNWYYSVRANFNTQFSKGFKYPNRKTPISRFMAPGYGFIGAGTSFIPEGKKLNLYISPFTQKATFILDQDLADKGAFGAKKAQYDADGNKITDGENVLMEFGFLVTNTWESKISENVKLRSRASLYSDYLKSFGNIDLDWELNLDLKVNKYVSTKLGTHILYDDDILMDPVKAEDGSIISEGVPKIQFKQLFAVGISYNF</sequence>
<keyword evidence="1" id="KW-0732">Signal</keyword>
<evidence type="ECO:0000256" key="1">
    <source>
        <dbReference type="SAM" id="SignalP"/>
    </source>
</evidence>
<feature type="signal peptide" evidence="1">
    <location>
        <begin position="1"/>
        <end position="20"/>
    </location>
</feature>
<feature type="chain" id="PRO_5012432132" description="DUF3078 domain-containing protein" evidence="1">
    <location>
        <begin position="21"/>
        <end position="425"/>
    </location>
</feature>
<dbReference type="Pfam" id="PF11276">
    <property type="entry name" value="DUF3078"/>
    <property type="match status" value="1"/>
</dbReference>
<dbReference type="AlphaFoldDB" id="A0A1M6AHZ4"/>
<dbReference type="InterPro" id="IPR021428">
    <property type="entry name" value="DUF3078"/>
</dbReference>
<gene>
    <name evidence="2" type="ORF">SAMN04487911_101227</name>
</gene>
<evidence type="ECO:0000313" key="2">
    <source>
        <dbReference type="EMBL" id="SHI36072.1"/>
    </source>
</evidence>
<reference evidence="2 3" key="1">
    <citation type="submission" date="2016-11" db="EMBL/GenBank/DDBJ databases">
        <authorList>
            <person name="Jaros S."/>
            <person name="Januszkiewicz K."/>
            <person name="Wedrychowicz H."/>
        </authorList>
    </citation>
    <scope>NUCLEOTIDE SEQUENCE [LARGE SCALE GENOMIC DNA]</scope>
    <source>
        <strain evidence="2 3">CGMCC 1.8863</strain>
    </source>
</reference>
<evidence type="ECO:0008006" key="4">
    <source>
        <dbReference type="Google" id="ProtNLM"/>
    </source>
</evidence>
<accession>A0A1M6AHZ4</accession>
<name>A0A1M6AHZ4_9FLAO</name>
<dbReference type="Proteomes" id="UP000184231">
    <property type="component" value="Unassembled WGS sequence"/>
</dbReference>
<proteinExistence type="predicted"/>
<evidence type="ECO:0000313" key="3">
    <source>
        <dbReference type="Proteomes" id="UP000184231"/>
    </source>
</evidence>